<dbReference type="AlphaFoldDB" id="A0A1A9WR58"/>
<keyword evidence="3" id="KW-1185">Reference proteome</keyword>
<name>A0A1A9WR58_9MUSC</name>
<evidence type="ECO:0000256" key="1">
    <source>
        <dbReference type="SAM" id="Phobius"/>
    </source>
</evidence>
<keyword evidence="1" id="KW-1133">Transmembrane helix</keyword>
<reference evidence="3" key="1">
    <citation type="submission" date="2014-03" db="EMBL/GenBank/DDBJ databases">
        <authorList>
            <person name="Aksoy S."/>
            <person name="Warren W."/>
            <person name="Wilson R.K."/>
        </authorList>
    </citation>
    <scope>NUCLEOTIDE SEQUENCE [LARGE SCALE GENOMIC DNA]</scope>
    <source>
        <strain evidence="3">IAEA</strain>
    </source>
</reference>
<keyword evidence="1" id="KW-0812">Transmembrane</keyword>
<accession>A0A1A9WR58</accession>
<evidence type="ECO:0000313" key="2">
    <source>
        <dbReference type="EnsemblMetazoa" id="GBRI029135-PA"/>
    </source>
</evidence>
<reference evidence="2" key="2">
    <citation type="submission" date="2020-05" db="UniProtKB">
        <authorList>
            <consortium name="EnsemblMetazoa"/>
        </authorList>
    </citation>
    <scope>IDENTIFICATION</scope>
    <source>
        <strain evidence="2">IAEA</strain>
    </source>
</reference>
<sequence length="105" mass="12265">MAPRELIEVIGTGTPCTCKILSFLLIYVLKTKRTNIKRNYILDASCLITLNCTQQLFSLHRLRNEICNRARAYCVSICDRNQLKARITCRKRNKFEKRGSERNKI</sequence>
<protein>
    <submittedName>
        <fullName evidence="2">Uncharacterized protein</fullName>
    </submittedName>
</protein>
<feature type="transmembrane region" description="Helical" evidence="1">
    <location>
        <begin position="6"/>
        <end position="29"/>
    </location>
</feature>
<evidence type="ECO:0000313" key="3">
    <source>
        <dbReference type="Proteomes" id="UP000091820"/>
    </source>
</evidence>
<proteinExistence type="predicted"/>
<keyword evidence="1" id="KW-0472">Membrane</keyword>
<organism evidence="2 3">
    <name type="scientific">Glossina brevipalpis</name>
    <dbReference type="NCBI Taxonomy" id="37001"/>
    <lineage>
        <taxon>Eukaryota</taxon>
        <taxon>Metazoa</taxon>
        <taxon>Ecdysozoa</taxon>
        <taxon>Arthropoda</taxon>
        <taxon>Hexapoda</taxon>
        <taxon>Insecta</taxon>
        <taxon>Pterygota</taxon>
        <taxon>Neoptera</taxon>
        <taxon>Endopterygota</taxon>
        <taxon>Diptera</taxon>
        <taxon>Brachycera</taxon>
        <taxon>Muscomorpha</taxon>
        <taxon>Hippoboscoidea</taxon>
        <taxon>Glossinidae</taxon>
        <taxon>Glossina</taxon>
    </lineage>
</organism>
<dbReference type="EnsemblMetazoa" id="GBRI029135-RA">
    <property type="protein sequence ID" value="GBRI029135-PA"/>
    <property type="gene ID" value="GBRI029135"/>
</dbReference>
<dbReference type="VEuPathDB" id="VectorBase:GBRI029135"/>
<dbReference type="Proteomes" id="UP000091820">
    <property type="component" value="Unassembled WGS sequence"/>
</dbReference>